<feature type="compositionally biased region" description="Low complexity" evidence="3">
    <location>
        <begin position="455"/>
        <end position="482"/>
    </location>
</feature>
<feature type="compositionally biased region" description="Polar residues" evidence="3">
    <location>
        <begin position="372"/>
        <end position="391"/>
    </location>
</feature>
<dbReference type="PANTHER" id="PTHR46093">
    <property type="entry name" value="ACYL-COA-BINDING DOMAIN-CONTAINING PROTEIN 5"/>
    <property type="match status" value="1"/>
</dbReference>
<accession>A0ABR3GFV1</accession>
<dbReference type="PANTHER" id="PTHR46093:SF18">
    <property type="entry name" value="FIBRONECTIN TYPE-III DOMAIN-CONTAINING PROTEIN"/>
    <property type="match status" value="1"/>
</dbReference>
<dbReference type="SUPFAM" id="SSF117281">
    <property type="entry name" value="Kelch motif"/>
    <property type="match status" value="2"/>
</dbReference>
<feature type="region of interest" description="Disordered" evidence="3">
    <location>
        <begin position="716"/>
        <end position="740"/>
    </location>
</feature>
<feature type="region of interest" description="Disordered" evidence="3">
    <location>
        <begin position="64"/>
        <end position="177"/>
    </location>
</feature>
<evidence type="ECO:0000256" key="1">
    <source>
        <dbReference type="ARBA" id="ARBA00022441"/>
    </source>
</evidence>
<keyword evidence="1" id="KW-0880">Kelch repeat</keyword>
<feature type="compositionally biased region" description="Polar residues" evidence="3">
    <location>
        <begin position="442"/>
        <end position="454"/>
    </location>
</feature>
<dbReference type="Gene3D" id="2.120.10.80">
    <property type="entry name" value="Kelch-type beta propeller"/>
    <property type="match status" value="2"/>
</dbReference>
<feature type="compositionally biased region" description="Polar residues" evidence="3">
    <location>
        <begin position="399"/>
        <end position="410"/>
    </location>
</feature>
<protein>
    <recommendedName>
        <fullName evidence="6">Tip elongation aberrant protein 1</fullName>
    </recommendedName>
</protein>
<feature type="compositionally biased region" description="Low complexity" evidence="3">
    <location>
        <begin position="716"/>
        <end position="725"/>
    </location>
</feature>
<feature type="region of interest" description="Disordered" evidence="3">
    <location>
        <begin position="230"/>
        <end position="257"/>
    </location>
</feature>
<feature type="compositionally biased region" description="Low complexity" evidence="3">
    <location>
        <begin position="83"/>
        <end position="103"/>
    </location>
</feature>
<keyword evidence="2" id="KW-0677">Repeat</keyword>
<evidence type="ECO:0008006" key="6">
    <source>
        <dbReference type="Google" id="ProtNLM"/>
    </source>
</evidence>
<organism evidence="4 5">
    <name type="scientific">Discina gigas</name>
    <dbReference type="NCBI Taxonomy" id="1032678"/>
    <lineage>
        <taxon>Eukaryota</taxon>
        <taxon>Fungi</taxon>
        <taxon>Dikarya</taxon>
        <taxon>Ascomycota</taxon>
        <taxon>Pezizomycotina</taxon>
        <taxon>Pezizomycetes</taxon>
        <taxon>Pezizales</taxon>
        <taxon>Discinaceae</taxon>
        <taxon>Discina</taxon>
    </lineage>
</organism>
<feature type="compositionally biased region" description="Polar residues" evidence="3">
    <location>
        <begin position="484"/>
        <end position="494"/>
    </location>
</feature>
<feature type="compositionally biased region" description="Low complexity" evidence="3">
    <location>
        <begin position="426"/>
        <end position="439"/>
    </location>
</feature>
<dbReference type="InterPro" id="IPR015915">
    <property type="entry name" value="Kelch-typ_b-propeller"/>
</dbReference>
<feature type="compositionally biased region" description="Low complexity" evidence="3">
    <location>
        <begin position="310"/>
        <end position="340"/>
    </location>
</feature>
<comment type="caution">
    <text evidence="4">The sequence shown here is derived from an EMBL/GenBank/DDBJ whole genome shotgun (WGS) entry which is preliminary data.</text>
</comment>
<dbReference type="EMBL" id="JBBBZM010000089">
    <property type="protein sequence ID" value="KAL0634617.1"/>
    <property type="molecule type" value="Genomic_DNA"/>
</dbReference>
<evidence type="ECO:0000256" key="3">
    <source>
        <dbReference type="SAM" id="MobiDB-lite"/>
    </source>
</evidence>
<gene>
    <name evidence="4" type="ORF">Q9L58_006410</name>
</gene>
<proteinExistence type="predicted"/>
<feature type="compositionally biased region" description="Low complexity" evidence="3">
    <location>
        <begin position="115"/>
        <end position="131"/>
    </location>
</feature>
<dbReference type="InterPro" id="IPR006652">
    <property type="entry name" value="Kelch_1"/>
</dbReference>
<keyword evidence="5" id="KW-1185">Reference proteome</keyword>
<feature type="region of interest" description="Disordered" evidence="3">
    <location>
        <begin position="276"/>
        <end position="503"/>
    </location>
</feature>
<sequence>MAEGFRPTLATIPSATLSPVSPTDTPPSTPTSSANSYTFSSHNGSKTMKKRFSDSITDMFAISALHRRRPSLQQGPGVSSKTNNNAGSSKSRNRSSSATAAGTGYLRNTPTLNPSASMATIASTSSSTSSSYRGTLSRRDSYTDVARGFPQPPTEVGVTKENPIGDSPTVPPFEPIKTMASRKIMTQEELREEDEDHVGLDMEEWRDDFEDENLAAQRAAADVGMRRMTGITRKISDSKRIRPPSPGDTEEDIGGSHSLAEELEYRVALARDHLGIPSGSVAGSVTGSMAGGKRESSMSATTSTIQGYTSSSDEASTSSSLRSVGSRSRSSASGASSKAGLPPNMSFARSKNRGSKSRDAPPPLDLQGLADNRSSASSVLMMEGQTSSRSQAVPPARSATASPLKLSNTSIRHKQSGGLEVPGIIASPGSPGSRLSSLAGTAATQGPKSRSISTTALSSITRSDSSSSTATTPLTAKTNPPTSTTPAGRTQKYLTQRDRQNSSKVSLAAYAAGLAKAKPRHPPSLEPPLPDPGMAPSVAPAPASGMYWYKAPTHGQENTPLRAHTCTLVGSNIYVFGGCDVKTCFNELHVFDADSMSWSRPAVSGDIPPPLRAMTTTAVGKKLVIFGGGDGPTYYNDIYVFDTVTNRYTRPKLAGGQQPSRRRAHTACLYKNGVYIFGGGDGVRALNDVWRLDVSDLSKPSWKLISAPPSIRHVGASSTSLSSASGRDQTQPRPTARGYHTANMVGPKLIVYGGSDGDECFRDVWVFDVDTNVWKCVGIKLSFPRLSHTATIVGSYLFVVGGHDGVEYSSEVLLLNLVTMQWDKRKVYGMPPTGRGYHGAVLHDSRLFVIGGFDGHDVFNDTYILELAVSSYYSQISHFTIEV</sequence>
<reference evidence="4 5" key="1">
    <citation type="submission" date="2024-02" db="EMBL/GenBank/DDBJ databases">
        <title>Discinaceae phylogenomics.</title>
        <authorList>
            <person name="Dirks A.C."/>
            <person name="James T.Y."/>
        </authorList>
    </citation>
    <scope>NUCLEOTIDE SEQUENCE [LARGE SCALE GENOMIC DNA]</scope>
    <source>
        <strain evidence="4 5">ACD0624</strain>
    </source>
</reference>
<feature type="compositionally biased region" description="Polar residues" evidence="3">
    <location>
        <begin position="34"/>
        <end position="46"/>
    </location>
</feature>
<dbReference type="Pfam" id="PF24681">
    <property type="entry name" value="Kelch_KLHDC2_KLHL20_DRC7"/>
    <property type="match status" value="2"/>
</dbReference>
<feature type="region of interest" description="Disordered" evidence="3">
    <location>
        <begin position="1"/>
        <end position="50"/>
    </location>
</feature>
<dbReference type="SMART" id="SM00612">
    <property type="entry name" value="Kelch"/>
    <property type="match status" value="3"/>
</dbReference>
<evidence type="ECO:0000256" key="2">
    <source>
        <dbReference type="ARBA" id="ARBA00022737"/>
    </source>
</evidence>
<feature type="compositionally biased region" description="Polar residues" evidence="3">
    <location>
        <begin position="297"/>
        <end position="309"/>
    </location>
</feature>
<feature type="compositionally biased region" description="Pro residues" evidence="3">
    <location>
        <begin position="522"/>
        <end position="533"/>
    </location>
</feature>
<name>A0ABR3GFV1_9PEZI</name>
<feature type="region of interest" description="Disordered" evidence="3">
    <location>
        <begin position="515"/>
        <end position="537"/>
    </location>
</feature>
<evidence type="ECO:0000313" key="4">
    <source>
        <dbReference type="EMBL" id="KAL0634617.1"/>
    </source>
</evidence>
<evidence type="ECO:0000313" key="5">
    <source>
        <dbReference type="Proteomes" id="UP001447188"/>
    </source>
</evidence>
<dbReference type="Proteomes" id="UP001447188">
    <property type="component" value="Unassembled WGS sequence"/>
</dbReference>
<feature type="compositionally biased region" description="Polar residues" evidence="3">
    <location>
        <begin position="71"/>
        <end position="82"/>
    </location>
</feature>